<evidence type="ECO:0000259" key="2">
    <source>
        <dbReference type="PROSITE" id="PS50937"/>
    </source>
</evidence>
<dbReference type="PANTHER" id="PTHR30204:SF90">
    <property type="entry name" value="HTH-TYPE TRANSCRIPTIONAL ACTIVATOR MTA"/>
    <property type="match status" value="1"/>
</dbReference>
<dbReference type="SMART" id="SM00422">
    <property type="entry name" value="HTH_MERR"/>
    <property type="match status" value="1"/>
</dbReference>
<dbReference type="InterPro" id="IPR012925">
    <property type="entry name" value="TipAS_dom"/>
</dbReference>
<dbReference type="PANTHER" id="PTHR30204">
    <property type="entry name" value="REDOX-CYCLING DRUG-SENSING TRANSCRIPTIONAL ACTIVATOR SOXR"/>
    <property type="match status" value="1"/>
</dbReference>
<dbReference type="GO" id="GO:0003677">
    <property type="term" value="F:DNA binding"/>
    <property type="evidence" value="ECO:0007669"/>
    <property type="project" value="UniProtKB-KW"/>
</dbReference>
<comment type="caution">
    <text evidence="3">The sequence shown here is derived from an EMBL/GenBank/DDBJ whole genome shotgun (WGS) entry which is preliminary data.</text>
</comment>
<dbReference type="InterPro" id="IPR000551">
    <property type="entry name" value="MerR-type_HTH_dom"/>
</dbReference>
<protein>
    <submittedName>
        <fullName evidence="3">MerR family transcriptional regulator</fullName>
    </submittedName>
</protein>
<evidence type="ECO:0000313" key="3">
    <source>
        <dbReference type="EMBL" id="MBE9118746.1"/>
    </source>
</evidence>
<dbReference type="AlphaFoldDB" id="A0A8J7DZU3"/>
<keyword evidence="4" id="KW-1185">Reference proteome</keyword>
<dbReference type="GO" id="GO:0003700">
    <property type="term" value="F:DNA-binding transcription factor activity"/>
    <property type="evidence" value="ECO:0007669"/>
    <property type="project" value="InterPro"/>
</dbReference>
<name>A0A8J7DZU3_9CYAN</name>
<organism evidence="3 4">
    <name type="scientific">Lusitaniella coriacea LEGE 07157</name>
    <dbReference type="NCBI Taxonomy" id="945747"/>
    <lineage>
        <taxon>Bacteria</taxon>
        <taxon>Bacillati</taxon>
        <taxon>Cyanobacteriota</taxon>
        <taxon>Cyanophyceae</taxon>
        <taxon>Spirulinales</taxon>
        <taxon>Lusitaniellaceae</taxon>
        <taxon>Lusitaniella</taxon>
    </lineage>
</organism>
<dbReference type="PRINTS" id="PR00040">
    <property type="entry name" value="HTHMERR"/>
</dbReference>
<evidence type="ECO:0000313" key="4">
    <source>
        <dbReference type="Proteomes" id="UP000654482"/>
    </source>
</evidence>
<proteinExistence type="predicted"/>
<dbReference type="SUPFAM" id="SSF46955">
    <property type="entry name" value="Putative DNA-binding domain"/>
    <property type="match status" value="1"/>
</dbReference>
<gene>
    <name evidence="3" type="ORF">IQ249_22925</name>
</gene>
<dbReference type="InterPro" id="IPR009061">
    <property type="entry name" value="DNA-bd_dom_put_sf"/>
</dbReference>
<reference evidence="3" key="1">
    <citation type="submission" date="2020-10" db="EMBL/GenBank/DDBJ databases">
        <authorList>
            <person name="Castelo-Branco R."/>
            <person name="Eusebio N."/>
            <person name="Adriana R."/>
            <person name="Vieira A."/>
            <person name="Brugerolle De Fraissinette N."/>
            <person name="Rezende De Castro R."/>
            <person name="Schneider M.P."/>
            <person name="Vasconcelos V."/>
            <person name="Leao P.N."/>
        </authorList>
    </citation>
    <scope>NUCLEOTIDE SEQUENCE</scope>
    <source>
        <strain evidence="3">LEGE 07157</strain>
    </source>
</reference>
<dbReference type="CDD" id="cd04788">
    <property type="entry name" value="HTH_NolA-AlbR"/>
    <property type="match status" value="1"/>
</dbReference>
<feature type="domain" description="HTH merR-type" evidence="2">
    <location>
        <begin position="6"/>
        <end position="75"/>
    </location>
</feature>
<dbReference type="RefSeq" id="WP_194031837.1">
    <property type="nucleotide sequence ID" value="NZ_JADEWZ010000059.1"/>
</dbReference>
<dbReference type="EMBL" id="JADEWZ010000059">
    <property type="protein sequence ID" value="MBE9118746.1"/>
    <property type="molecule type" value="Genomic_DNA"/>
</dbReference>
<sequence>MNEQTAWKIGDLANKVGLSVRTLRYYDELGLLKPSKRTDVGHRLYLEGDVIRLQQIVSLRQLGFSLEEIKACLEKPDFSPVATIQTHLAKLCEQIKLQQQLVRLLEKISATLQTSESVSIGDFIHVIEVTTMVEELFNQYYTPDQLESLDRRKEMVGDRATAQVQQEWQDLYAKVREAMNDGIDPTDKRVLALAKRSNELLEQFTGGDEGILQSLNAMANAEFSTLQEQFGFPEPELFEYLGQAQAALKKS</sequence>
<dbReference type="Gene3D" id="1.10.1660.10">
    <property type="match status" value="1"/>
</dbReference>
<dbReference type="PROSITE" id="PS50937">
    <property type="entry name" value="HTH_MERR_2"/>
    <property type="match status" value="1"/>
</dbReference>
<dbReference type="Pfam" id="PF07739">
    <property type="entry name" value="TipAS"/>
    <property type="match status" value="1"/>
</dbReference>
<dbReference type="PROSITE" id="PS00552">
    <property type="entry name" value="HTH_MERR_1"/>
    <property type="match status" value="1"/>
</dbReference>
<evidence type="ECO:0000256" key="1">
    <source>
        <dbReference type="ARBA" id="ARBA00023125"/>
    </source>
</evidence>
<keyword evidence="1" id="KW-0238">DNA-binding</keyword>
<dbReference type="InterPro" id="IPR047057">
    <property type="entry name" value="MerR_fam"/>
</dbReference>
<accession>A0A8J7DZU3</accession>
<dbReference type="Proteomes" id="UP000654482">
    <property type="component" value="Unassembled WGS sequence"/>
</dbReference>
<dbReference type="Pfam" id="PF13411">
    <property type="entry name" value="MerR_1"/>
    <property type="match status" value="1"/>
</dbReference>